<feature type="region of interest" description="Disordered" evidence="1">
    <location>
        <begin position="115"/>
        <end position="150"/>
    </location>
</feature>
<dbReference type="Proteomes" id="UP000662466">
    <property type="component" value="Unassembled WGS sequence"/>
</dbReference>
<accession>A0A8H6QA91</accession>
<proteinExistence type="predicted"/>
<dbReference type="Proteomes" id="UP000630445">
    <property type="component" value="Unassembled WGS sequence"/>
</dbReference>
<gene>
    <name evidence="2" type="ORF">CNMCM5793_009617</name>
    <name evidence="3" type="ORF">CNMCM6106_003812</name>
</gene>
<dbReference type="EMBL" id="JACBAF010002068">
    <property type="protein sequence ID" value="KAF7168694.1"/>
    <property type="molecule type" value="Genomic_DNA"/>
</dbReference>
<evidence type="ECO:0000313" key="5">
    <source>
        <dbReference type="Proteomes" id="UP000662466"/>
    </source>
</evidence>
<reference evidence="3" key="1">
    <citation type="submission" date="2020-06" db="EMBL/GenBank/DDBJ databases">
        <title>Draft genome sequences of strains closely related to Aspergillus parafelis and Aspergillus hiratsukae.</title>
        <authorList>
            <person name="Dos Santos R.A.C."/>
            <person name="Rivero-Menendez O."/>
            <person name="Steenwyk J.L."/>
            <person name="Mead M.E."/>
            <person name="Goldman G.H."/>
            <person name="Alastruey-Izquierdo A."/>
            <person name="Rokas A."/>
        </authorList>
    </citation>
    <scope>NUCLEOTIDE SEQUENCE</scope>
    <source>
        <strain evidence="2">CNM-CM5793</strain>
        <strain evidence="3">CNM-CM6106</strain>
    </source>
</reference>
<dbReference type="EMBL" id="JACBAD010002122">
    <property type="protein sequence ID" value="KAF7114666.1"/>
    <property type="molecule type" value="Genomic_DNA"/>
</dbReference>
<organism evidence="3 5">
    <name type="scientific">Aspergillus hiratsukae</name>
    <dbReference type="NCBI Taxonomy" id="1194566"/>
    <lineage>
        <taxon>Eukaryota</taxon>
        <taxon>Fungi</taxon>
        <taxon>Dikarya</taxon>
        <taxon>Ascomycota</taxon>
        <taxon>Pezizomycotina</taxon>
        <taxon>Eurotiomycetes</taxon>
        <taxon>Eurotiomycetidae</taxon>
        <taxon>Eurotiales</taxon>
        <taxon>Aspergillaceae</taxon>
        <taxon>Aspergillus</taxon>
        <taxon>Aspergillus subgen. Fumigati</taxon>
    </lineage>
</organism>
<sequence length="190" mass="20763">MYDRQDGLQEKRDDIKHGYDTSRKACPEDVANPDKPIEFDIKIGPNASDCSRIDAVVYAVFRIAVPLATVAIGSCQIPSFCEEEGEAPHRHEQCQATVLAKAIAVKGYEQGTIANARQKPSQTEPALAKPQNTEQGRAIKEPTIHSSDAGRGSLQLSGYALFNNGIRLQVRKWVPLSTFEAADGRLSVDL</sequence>
<feature type="compositionally biased region" description="Basic and acidic residues" evidence="1">
    <location>
        <begin position="1"/>
        <end position="27"/>
    </location>
</feature>
<evidence type="ECO:0000313" key="3">
    <source>
        <dbReference type="EMBL" id="KAF7168694.1"/>
    </source>
</evidence>
<feature type="compositionally biased region" description="Polar residues" evidence="1">
    <location>
        <begin position="115"/>
        <end position="135"/>
    </location>
</feature>
<evidence type="ECO:0000313" key="4">
    <source>
        <dbReference type="Proteomes" id="UP000630445"/>
    </source>
</evidence>
<dbReference type="AlphaFoldDB" id="A0A8H6QA91"/>
<evidence type="ECO:0000313" key="2">
    <source>
        <dbReference type="EMBL" id="KAF7114666.1"/>
    </source>
</evidence>
<comment type="caution">
    <text evidence="3">The sequence shown here is derived from an EMBL/GenBank/DDBJ whole genome shotgun (WGS) entry which is preliminary data.</text>
</comment>
<keyword evidence="4" id="KW-1185">Reference proteome</keyword>
<evidence type="ECO:0000256" key="1">
    <source>
        <dbReference type="SAM" id="MobiDB-lite"/>
    </source>
</evidence>
<protein>
    <submittedName>
        <fullName evidence="3">Uncharacterized protein</fullName>
    </submittedName>
</protein>
<feature type="region of interest" description="Disordered" evidence="1">
    <location>
        <begin position="1"/>
        <end position="31"/>
    </location>
</feature>
<name>A0A8H6QA91_9EURO</name>